<dbReference type="AlphaFoldDB" id="A0A2C5YFT5"/>
<dbReference type="PANTHER" id="PTHR34861">
    <property type="match status" value="1"/>
</dbReference>
<dbReference type="EMBL" id="NJET01000008">
    <property type="protein sequence ID" value="PHH66350.1"/>
    <property type="molecule type" value="Genomic_DNA"/>
</dbReference>
<evidence type="ECO:0000313" key="3">
    <source>
        <dbReference type="Proteomes" id="UP000226192"/>
    </source>
</evidence>
<dbReference type="PANTHER" id="PTHR34861:SF8">
    <property type="entry name" value="CYCLASE"/>
    <property type="match status" value="1"/>
</dbReference>
<organism evidence="2 3">
    <name type="scientific">Ophiocordyceps australis</name>
    <dbReference type="NCBI Taxonomy" id="1399860"/>
    <lineage>
        <taxon>Eukaryota</taxon>
        <taxon>Fungi</taxon>
        <taxon>Dikarya</taxon>
        <taxon>Ascomycota</taxon>
        <taxon>Pezizomycotina</taxon>
        <taxon>Sordariomycetes</taxon>
        <taxon>Hypocreomycetidae</taxon>
        <taxon>Hypocreales</taxon>
        <taxon>Ophiocordycipitaceae</taxon>
        <taxon>Ophiocordyceps</taxon>
    </lineage>
</organism>
<dbReference type="InterPro" id="IPR037175">
    <property type="entry name" value="KFase_sf"/>
</dbReference>
<proteinExistence type="inferred from homology"/>
<comment type="caution">
    <text evidence="2">The sequence shown here is derived from an EMBL/GenBank/DDBJ whole genome shotgun (WGS) entry which is preliminary data.</text>
</comment>
<dbReference type="GO" id="GO:0019441">
    <property type="term" value="P:L-tryptophan catabolic process to kynurenine"/>
    <property type="evidence" value="ECO:0007669"/>
    <property type="project" value="InterPro"/>
</dbReference>
<dbReference type="STRING" id="1399860.A0A2C5YFT5"/>
<evidence type="ECO:0000256" key="1">
    <source>
        <dbReference type="ARBA" id="ARBA00007865"/>
    </source>
</evidence>
<evidence type="ECO:0000313" key="2">
    <source>
        <dbReference type="EMBL" id="PHH66350.1"/>
    </source>
</evidence>
<dbReference type="InterPro" id="IPR007325">
    <property type="entry name" value="KFase/CYL"/>
</dbReference>
<dbReference type="OrthoDB" id="5396at2759"/>
<comment type="similarity">
    <text evidence="1">Belongs to the Cyclase 1 superfamily.</text>
</comment>
<dbReference type="Proteomes" id="UP000226192">
    <property type="component" value="Unassembled WGS sequence"/>
</dbReference>
<accession>A0A2C5YFT5</accession>
<keyword evidence="3" id="KW-1185">Reference proteome</keyword>
<sequence length="347" mass="38634">MTAQQPTAAIWPSESQLDVPYDSLPDKTRVWNGEPGSRQEGLGRLALLTPDVVAEAAKSCIKTGVRVSLSWSMMKLDYANFGRKSIQHLIIKTPDLAAYDDVYIFNPQQSSQWDGLRHFAAPFATPDGRTQHLFYGGTTEAEIIDRTNDRIGIQHWAQQGICGRGVLLDYVAYAEKMGISFNVFSNHAITLQALKDMARQEAITFRRGDILLIRSGMVKHWDTHMKIEDKMTHAQETAPSYIGVEGSEDVVRWIWDQGFAAVAGDAVAFESWPANKSYKRQDGSQVPSVSLHERLLAGMGIPIGELFDLEQLSQICRDTGRWDFFLTSSPFNMPGGVSSPCNCLAIF</sequence>
<gene>
    <name evidence="2" type="ORF">CDD81_7405</name>
</gene>
<dbReference type="Pfam" id="PF04199">
    <property type="entry name" value="Cyclase"/>
    <property type="match status" value="1"/>
</dbReference>
<dbReference type="GO" id="GO:0004061">
    <property type="term" value="F:arylformamidase activity"/>
    <property type="evidence" value="ECO:0007669"/>
    <property type="project" value="InterPro"/>
</dbReference>
<reference evidence="2 3" key="1">
    <citation type="submission" date="2017-06" db="EMBL/GenBank/DDBJ databases">
        <title>Ant-infecting Ophiocordyceps genomes reveal a high diversity of potential behavioral manipulation genes and a possible major role for enterotoxins.</title>
        <authorList>
            <person name="De Bekker C."/>
            <person name="Evans H.C."/>
            <person name="Brachmann A."/>
            <person name="Hughes D.P."/>
        </authorList>
    </citation>
    <scope>NUCLEOTIDE SEQUENCE [LARGE SCALE GENOMIC DNA]</scope>
    <source>
        <strain evidence="2 3">Map64</strain>
    </source>
</reference>
<evidence type="ECO:0008006" key="4">
    <source>
        <dbReference type="Google" id="ProtNLM"/>
    </source>
</evidence>
<dbReference type="SUPFAM" id="SSF102198">
    <property type="entry name" value="Putative cyclase"/>
    <property type="match status" value="1"/>
</dbReference>
<dbReference type="Gene3D" id="3.50.30.50">
    <property type="entry name" value="Putative cyclase"/>
    <property type="match status" value="1"/>
</dbReference>
<name>A0A2C5YFT5_9HYPO</name>
<protein>
    <recommendedName>
        <fullName evidence="4">Cyclase</fullName>
    </recommendedName>
</protein>